<dbReference type="Proteomes" id="UP000266723">
    <property type="component" value="Unassembled WGS sequence"/>
</dbReference>
<dbReference type="Gene3D" id="1.25.10.10">
    <property type="entry name" value="Leucine-rich Repeat Variant"/>
    <property type="match status" value="1"/>
</dbReference>
<evidence type="ECO:0000256" key="1">
    <source>
        <dbReference type="SAM" id="Phobius"/>
    </source>
</evidence>
<gene>
    <name evidence="2" type="ORF">DY000_02004126</name>
</gene>
<evidence type="ECO:0000313" key="2">
    <source>
        <dbReference type="EMBL" id="KAF3548606.1"/>
    </source>
</evidence>
<keyword evidence="1" id="KW-0472">Membrane</keyword>
<evidence type="ECO:0000313" key="3">
    <source>
        <dbReference type="Proteomes" id="UP000266723"/>
    </source>
</evidence>
<keyword evidence="1" id="KW-1133">Transmembrane helix</keyword>
<reference evidence="2 3" key="1">
    <citation type="journal article" date="2020" name="BMC Genomics">
        <title>Intraspecific diversification of the crop wild relative Brassica cretica Lam. using demographic model selection.</title>
        <authorList>
            <person name="Kioukis A."/>
            <person name="Michalopoulou V.A."/>
            <person name="Briers L."/>
            <person name="Pirintsos S."/>
            <person name="Studholme D.J."/>
            <person name="Pavlidis P."/>
            <person name="Sarris P.F."/>
        </authorList>
    </citation>
    <scope>NUCLEOTIDE SEQUENCE [LARGE SCALE GENOMIC DNA]</scope>
    <source>
        <strain evidence="3">cv. PFS-1207/04</strain>
    </source>
</reference>
<keyword evidence="3" id="KW-1185">Reference proteome</keyword>
<dbReference type="InterPro" id="IPR016024">
    <property type="entry name" value="ARM-type_fold"/>
</dbReference>
<evidence type="ECO:0008006" key="4">
    <source>
        <dbReference type="Google" id="ProtNLM"/>
    </source>
</evidence>
<name>A0ABQ7CA70_BRACR</name>
<dbReference type="InterPro" id="IPR011989">
    <property type="entry name" value="ARM-like"/>
</dbReference>
<organism evidence="2 3">
    <name type="scientific">Brassica cretica</name>
    <name type="common">Mustard</name>
    <dbReference type="NCBI Taxonomy" id="69181"/>
    <lineage>
        <taxon>Eukaryota</taxon>
        <taxon>Viridiplantae</taxon>
        <taxon>Streptophyta</taxon>
        <taxon>Embryophyta</taxon>
        <taxon>Tracheophyta</taxon>
        <taxon>Spermatophyta</taxon>
        <taxon>Magnoliopsida</taxon>
        <taxon>eudicotyledons</taxon>
        <taxon>Gunneridae</taxon>
        <taxon>Pentapetalae</taxon>
        <taxon>rosids</taxon>
        <taxon>malvids</taxon>
        <taxon>Brassicales</taxon>
        <taxon>Brassicaceae</taxon>
        <taxon>Brassiceae</taxon>
        <taxon>Brassica</taxon>
    </lineage>
</organism>
<accession>A0ABQ7CA70</accession>
<protein>
    <recommendedName>
        <fullName evidence="4">Protein HGH1 N-terminal domain-containing protein</fullName>
    </recommendedName>
</protein>
<dbReference type="EMBL" id="QGKV02000832">
    <property type="protein sequence ID" value="KAF3548606.1"/>
    <property type="molecule type" value="Genomic_DNA"/>
</dbReference>
<feature type="transmembrane region" description="Helical" evidence="1">
    <location>
        <begin position="99"/>
        <end position="116"/>
    </location>
</feature>
<sequence length="121" mass="13995">MEKKEEKKEMKINEHEDSEFTRLVSSLRPDESEDAIVSSCQKLVVMFRQRPEQKAVFVTQHGFLPLMDLLDIPKPRVTCSVLQLINEIIKDNTDFQENACLVGLIVYHITLVFIVFSNSQI</sequence>
<dbReference type="SUPFAM" id="SSF48371">
    <property type="entry name" value="ARM repeat"/>
    <property type="match status" value="1"/>
</dbReference>
<proteinExistence type="predicted"/>
<comment type="caution">
    <text evidence="2">The sequence shown here is derived from an EMBL/GenBank/DDBJ whole genome shotgun (WGS) entry which is preliminary data.</text>
</comment>
<keyword evidence="1" id="KW-0812">Transmembrane</keyword>